<dbReference type="PANTHER" id="PTHR12526">
    <property type="entry name" value="GLYCOSYLTRANSFERASE"/>
    <property type="match status" value="1"/>
</dbReference>
<dbReference type="CDD" id="cd03801">
    <property type="entry name" value="GT4_PimA-like"/>
    <property type="match status" value="1"/>
</dbReference>
<dbReference type="SUPFAM" id="SSF53756">
    <property type="entry name" value="UDP-Glycosyltransferase/glycogen phosphorylase"/>
    <property type="match status" value="1"/>
</dbReference>
<dbReference type="AlphaFoldDB" id="A0A6J5Z432"/>
<sequence length="453" mass="48314">MTRVLVVCAEPIGPQVAGPAIRAIELARVLADSHEVTVAAPAPSVTGDPRLTLVEAGFADYDALSAAVAAADVVVAQSLPPRLLSKLPSLGTRLVADLYNPTVFEVLEAGRDKATPARRRQQRTVTLAAIAQLAAASHVICASEQQRDLWLGMMAAEGLVDIEDYARDPTLRSVIDVVPFGLPSAPPVALDPPPIRAMFPSIATEDRIVLWGGGVWNWLDPETAIDAIGLIEETRSGGPRTHLVMMGLGRPASEELDAMRAGQRMLGHLTRSGLEGDVVHVNRGWVDYDERGGWLLEADLGVSTHHDHLESRLAFRTRMLDYIWASLPIVATTGDTLSALIEREGLGLTVPAGDAPALATAITALLDDPSRLAAARLSLERLAPKMTWQQSASALAEICSGELQTGSPDRAALLRTTLAQYPPLLAETHATHGLRGAGSRAWRNLRRALTPGS</sequence>
<proteinExistence type="predicted"/>
<accession>A0A6J5Z432</accession>
<dbReference type="GO" id="GO:0016757">
    <property type="term" value="F:glycosyltransferase activity"/>
    <property type="evidence" value="ECO:0007669"/>
    <property type="project" value="TreeGrafter"/>
</dbReference>
<gene>
    <name evidence="1" type="ORF">UFOPK3522_00280</name>
</gene>
<dbReference type="PANTHER" id="PTHR12526:SF635">
    <property type="entry name" value="GLYCOSYL TRANSFERASE GROUP 1"/>
    <property type="match status" value="1"/>
</dbReference>
<organism evidence="1">
    <name type="scientific">freshwater metagenome</name>
    <dbReference type="NCBI Taxonomy" id="449393"/>
    <lineage>
        <taxon>unclassified sequences</taxon>
        <taxon>metagenomes</taxon>
        <taxon>ecological metagenomes</taxon>
    </lineage>
</organism>
<name>A0A6J5Z432_9ZZZZ</name>
<evidence type="ECO:0000313" key="1">
    <source>
        <dbReference type="EMBL" id="CAB4337214.1"/>
    </source>
</evidence>
<dbReference type="Gene3D" id="3.40.50.2000">
    <property type="entry name" value="Glycogen Phosphorylase B"/>
    <property type="match status" value="1"/>
</dbReference>
<dbReference type="EMBL" id="CAESAO010000012">
    <property type="protein sequence ID" value="CAB4337214.1"/>
    <property type="molecule type" value="Genomic_DNA"/>
</dbReference>
<dbReference type="Pfam" id="PF13692">
    <property type="entry name" value="Glyco_trans_1_4"/>
    <property type="match status" value="1"/>
</dbReference>
<protein>
    <submittedName>
        <fullName evidence="1">Unannotated protein</fullName>
    </submittedName>
</protein>
<reference evidence="1" key="1">
    <citation type="submission" date="2020-05" db="EMBL/GenBank/DDBJ databases">
        <authorList>
            <person name="Chiriac C."/>
            <person name="Salcher M."/>
            <person name="Ghai R."/>
            <person name="Kavagutti S V."/>
        </authorList>
    </citation>
    <scope>NUCLEOTIDE SEQUENCE</scope>
</reference>